<reference evidence="2" key="1">
    <citation type="submission" date="2024-07" db="EMBL/GenBank/DDBJ databases">
        <authorList>
            <person name="Yu S.T."/>
        </authorList>
    </citation>
    <scope>NUCLEOTIDE SEQUENCE</scope>
    <source>
        <strain evidence="2">R39</strain>
    </source>
</reference>
<dbReference type="EMBL" id="CP163441">
    <property type="protein sequence ID" value="XDQ41087.1"/>
    <property type="molecule type" value="Genomic_DNA"/>
</dbReference>
<protein>
    <submittedName>
        <fullName evidence="2">Uncharacterized protein</fullName>
    </submittedName>
</protein>
<accession>A0AB39QEZ5</accession>
<evidence type="ECO:0000256" key="1">
    <source>
        <dbReference type="SAM" id="MobiDB-lite"/>
    </source>
</evidence>
<dbReference type="RefSeq" id="WP_369220816.1">
    <property type="nucleotide sequence ID" value="NZ_CP163441.1"/>
</dbReference>
<gene>
    <name evidence="2" type="ORF">AB5J52_01725</name>
</gene>
<organism evidence="2">
    <name type="scientific">Streptomyces sp. R39</name>
    <dbReference type="NCBI Taxonomy" id="3238631"/>
    <lineage>
        <taxon>Bacteria</taxon>
        <taxon>Bacillati</taxon>
        <taxon>Actinomycetota</taxon>
        <taxon>Actinomycetes</taxon>
        <taxon>Kitasatosporales</taxon>
        <taxon>Streptomycetaceae</taxon>
        <taxon>Streptomyces</taxon>
    </lineage>
</organism>
<evidence type="ECO:0000313" key="2">
    <source>
        <dbReference type="EMBL" id="XDQ41087.1"/>
    </source>
</evidence>
<dbReference type="AlphaFoldDB" id="A0AB39QEZ5"/>
<name>A0AB39QEZ5_9ACTN</name>
<sequence>MRKRTEHHAKDEGPRTAEDELLEQVEKRAGREDAGRGTPQRAGSGDPITPSIGANEKTLRGRTPAPRD</sequence>
<proteinExistence type="predicted"/>
<feature type="region of interest" description="Disordered" evidence="1">
    <location>
        <begin position="1"/>
        <end position="68"/>
    </location>
</feature>
<feature type="compositionally biased region" description="Basic and acidic residues" evidence="1">
    <location>
        <begin position="8"/>
        <end position="35"/>
    </location>
</feature>